<dbReference type="AlphaFoldDB" id="A0A6G0PY76"/>
<proteinExistence type="predicted"/>
<gene>
    <name evidence="1" type="ORF">PF008_g32987</name>
</gene>
<dbReference type="Proteomes" id="UP000486351">
    <property type="component" value="Unassembled WGS sequence"/>
</dbReference>
<organism evidence="1 2">
    <name type="scientific">Phytophthora fragariae</name>
    <dbReference type="NCBI Taxonomy" id="53985"/>
    <lineage>
        <taxon>Eukaryota</taxon>
        <taxon>Sar</taxon>
        <taxon>Stramenopiles</taxon>
        <taxon>Oomycota</taxon>
        <taxon>Peronosporomycetes</taxon>
        <taxon>Peronosporales</taxon>
        <taxon>Peronosporaceae</taxon>
        <taxon>Phytophthora</taxon>
    </lineage>
</organism>
<evidence type="ECO:0000313" key="1">
    <source>
        <dbReference type="EMBL" id="KAE9260911.1"/>
    </source>
</evidence>
<protein>
    <submittedName>
        <fullName evidence="1">Uncharacterized protein</fullName>
    </submittedName>
</protein>
<name>A0A6G0PY76_9STRA</name>
<sequence>MKCSFTGCANPELTKIHDHEAIEEEGAPEAMELPVSTTGCSTKSARSSSRLTTRVAAATWSANLARSSLVGSFSYLSAR</sequence>
<evidence type="ECO:0000313" key="2">
    <source>
        <dbReference type="Proteomes" id="UP000486351"/>
    </source>
</evidence>
<comment type="caution">
    <text evidence="1">The sequence shown here is derived from an EMBL/GenBank/DDBJ whole genome shotgun (WGS) entry which is preliminary data.</text>
</comment>
<reference evidence="1 2" key="1">
    <citation type="submission" date="2018-09" db="EMBL/GenBank/DDBJ databases">
        <title>Genomic investigation of the strawberry pathogen Phytophthora fragariae indicates pathogenicity is determined by transcriptional variation in three key races.</title>
        <authorList>
            <person name="Adams T.M."/>
            <person name="Armitage A.D."/>
            <person name="Sobczyk M.K."/>
            <person name="Bates H.J."/>
            <person name="Dunwell J.M."/>
            <person name="Nellist C.F."/>
            <person name="Harrison R.J."/>
        </authorList>
    </citation>
    <scope>NUCLEOTIDE SEQUENCE [LARGE SCALE GENOMIC DNA]</scope>
    <source>
        <strain evidence="1 2">NOV-77</strain>
    </source>
</reference>
<dbReference type="EMBL" id="QXFY01010706">
    <property type="protein sequence ID" value="KAE9260911.1"/>
    <property type="molecule type" value="Genomic_DNA"/>
</dbReference>
<accession>A0A6G0PY76</accession>